<protein>
    <recommendedName>
        <fullName evidence="3">Tim44-like domain-containing protein</fullName>
    </recommendedName>
</protein>
<dbReference type="EMBL" id="CP017476">
    <property type="protein sequence ID" value="AOW12325.1"/>
    <property type="molecule type" value="Genomic_DNA"/>
</dbReference>
<keyword evidence="2" id="KW-1133">Transmembrane helix</keyword>
<dbReference type="InterPro" id="IPR032710">
    <property type="entry name" value="NTF2-like_dom_sf"/>
</dbReference>
<dbReference type="SUPFAM" id="SSF54427">
    <property type="entry name" value="NTF2-like"/>
    <property type="match status" value="1"/>
</dbReference>
<evidence type="ECO:0000313" key="6">
    <source>
        <dbReference type="Proteomes" id="UP000185657"/>
    </source>
</evidence>
<evidence type="ECO:0000256" key="2">
    <source>
        <dbReference type="SAM" id="Phobius"/>
    </source>
</evidence>
<keyword evidence="6" id="KW-1185">Reference proteome</keyword>
<dbReference type="Gene3D" id="3.10.450.240">
    <property type="match status" value="1"/>
</dbReference>
<feature type="region of interest" description="Disordered" evidence="1">
    <location>
        <begin position="56"/>
        <end position="112"/>
    </location>
</feature>
<feature type="transmembrane region" description="Helical" evidence="2">
    <location>
        <begin position="31"/>
        <end position="50"/>
    </location>
</feature>
<name>A0A167HJ45_9BURK</name>
<evidence type="ECO:0000313" key="7">
    <source>
        <dbReference type="Proteomes" id="UP000185680"/>
    </source>
</evidence>
<reference evidence="4 7" key="2">
    <citation type="submission" date="2016-10" db="EMBL/GenBank/DDBJ databases">
        <title>Hydorgenophaga sp. LPB0072 isolated from gastropod.</title>
        <authorList>
            <person name="Kim E."/>
            <person name="Yi H."/>
        </authorList>
    </citation>
    <scope>NUCLEOTIDE SEQUENCE [LARGE SCALE GENOMIC DNA]</scope>
    <source>
        <strain evidence="4 7">LPB0072</strain>
    </source>
</reference>
<dbReference type="STRING" id="1763535.LPB072_05100"/>
<evidence type="ECO:0000313" key="4">
    <source>
        <dbReference type="EMBL" id="AOW12325.1"/>
    </source>
</evidence>
<evidence type="ECO:0000313" key="5">
    <source>
        <dbReference type="EMBL" id="OAD41274.1"/>
    </source>
</evidence>
<gene>
    <name evidence="4" type="ORF">LPB072_05100</name>
    <name evidence="5" type="ORF">LPB72_15350</name>
</gene>
<feature type="compositionally biased region" description="Basic and acidic residues" evidence="1">
    <location>
        <begin position="65"/>
        <end position="75"/>
    </location>
</feature>
<dbReference type="Pfam" id="PF04280">
    <property type="entry name" value="Tim44"/>
    <property type="match status" value="1"/>
</dbReference>
<reference evidence="5 6" key="1">
    <citation type="submission" date="2016-02" db="EMBL/GenBank/DDBJ databases">
        <title>Draft genome sequence of Hydrogenophaga sp. LPB0072.</title>
        <authorList>
            <person name="Shin S.-K."/>
            <person name="Yi H."/>
        </authorList>
    </citation>
    <scope>NUCLEOTIDE SEQUENCE [LARGE SCALE GENOMIC DNA]</scope>
    <source>
        <strain evidence="5 6">LPB0072</strain>
    </source>
</reference>
<evidence type="ECO:0000259" key="3">
    <source>
        <dbReference type="SMART" id="SM00978"/>
    </source>
</evidence>
<proteinExistence type="predicted"/>
<feature type="domain" description="Tim44-like" evidence="3">
    <location>
        <begin position="125"/>
        <end position="258"/>
    </location>
</feature>
<dbReference type="AlphaFoldDB" id="A0A167HJ45"/>
<dbReference type="InterPro" id="IPR007379">
    <property type="entry name" value="Tim44-like_dom"/>
</dbReference>
<accession>A0A167HJ45</accession>
<keyword evidence="2" id="KW-0812">Transmembrane</keyword>
<keyword evidence="2" id="KW-0472">Membrane</keyword>
<evidence type="ECO:0000256" key="1">
    <source>
        <dbReference type="SAM" id="MobiDB-lite"/>
    </source>
</evidence>
<dbReference type="SMART" id="SM00978">
    <property type="entry name" value="Tim44"/>
    <property type="match status" value="1"/>
</dbReference>
<dbReference type="KEGG" id="hyl:LPB072_05100"/>
<dbReference type="EMBL" id="LVWD01000026">
    <property type="protein sequence ID" value="OAD41274.1"/>
    <property type="molecule type" value="Genomic_DNA"/>
</dbReference>
<dbReference type="Proteomes" id="UP000185657">
    <property type="component" value="Unassembled WGS sequence"/>
</dbReference>
<dbReference type="PANTHER" id="PTHR41542:SF1">
    <property type="entry name" value="BLL5807 PROTEIN"/>
    <property type="match status" value="1"/>
</dbReference>
<organism evidence="4 7">
    <name type="scientific">Hydrogenophaga crassostreae</name>
    <dbReference type="NCBI Taxonomy" id="1763535"/>
    <lineage>
        <taxon>Bacteria</taxon>
        <taxon>Pseudomonadati</taxon>
        <taxon>Pseudomonadota</taxon>
        <taxon>Betaproteobacteria</taxon>
        <taxon>Burkholderiales</taxon>
        <taxon>Comamonadaceae</taxon>
        <taxon>Hydrogenophaga</taxon>
    </lineage>
</organism>
<sequence length="260" mass="27199">MVAIACVKGAWAVEKAATIAPESSATANTGSIVGLWSSIAALALLGVLVVGKMLRSRSGPGSDTRLNRENARVDPGDVQAATPRGYSSQNVGNDASARPWERQGSALDAGTAAGSQGGYSAIELQAEGTVTSVPNGFDVEAFLKASKANFVDLQAAWDRSDTASLRAMMTDGMLEQIKGQLIEREQDSVGAAHAPSQVEMLEAHLLGIEEQDEDFIASVEFSGLLREGSSIGPSPFRELWSITRPKEGGGWLVAGVQALQ</sequence>
<dbReference type="PANTHER" id="PTHR41542">
    <property type="entry name" value="BLL5807 PROTEIN"/>
    <property type="match status" value="1"/>
</dbReference>
<dbReference type="Proteomes" id="UP000185680">
    <property type="component" value="Chromosome"/>
</dbReference>